<accession>A0A0K2TIV7</accession>
<feature type="compositionally biased region" description="Polar residues" evidence="10">
    <location>
        <begin position="310"/>
        <end position="322"/>
    </location>
</feature>
<evidence type="ECO:0000256" key="5">
    <source>
        <dbReference type="ARBA" id="ARBA00022833"/>
    </source>
</evidence>
<keyword evidence="4 9" id="KW-0863">Zinc-finger</keyword>
<feature type="domain" description="C2H2-type" evidence="11">
    <location>
        <begin position="1016"/>
        <end position="1044"/>
    </location>
</feature>
<evidence type="ECO:0000256" key="7">
    <source>
        <dbReference type="ARBA" id="ARBA00023163"/>
    </source>
</evidence>
<dbReference type="PROSITE" id="PS50280">
    <property type="entry name" value="SET"/>
    <property type="match status" value="1"/>
</dbReference>
<organism evidence="13">
    <name type="scientific">Lepeophtheirus salmonis</name>
    <name type="common">Salmon louse</name>
    <name type="synonym">Caligus salmonis</name>
    <dbReference type="NCBI Taxonomy" id="72036"/>
    <lineage>
        <taxon>Eukaryota</taxon>
        <taxon>Metazoa</taxon>
        <taxon>Ecdysozoa</taxon>
        <taxon>Arthropoda</taxon>
        <taxon>Crustacea</taxon>
        <taxon>Multicrustacea</taxon>
        <taxon>Hexanauplia</taxon>
        <taxon>Copepoda</taxon>
        <taxon>Siphonostomatoida</taxon>
        <taxon>Caligidae</taxon>
        <taxon>Lepeophtheirus</taxon>
    </lineage>
</organism>
<evidence type="ECO:0000313" key="13">
    <source>
        <dbReference type="EMBL" id="CDW25760.1"/>
    </source>
</evidence>
<dbReference type="GO" id="GO:0008270">
    <property type="term" value="F:zinc ion binding"/>
    <property type="evidence" value="ECO:0007669"/>
    <property type="project" value="UniProtKB-KW"/>
</dbReference>
<dbReference type="SMART" id="SM00355">
    <property type="entry name" value="ZnF_C2H2"/>
    <property type="match status" value="12"/>
</dbReference>
<feature type="compositionally biased region" description="Polar residues" evidence="10">
    <location>
        <begin position="97"/>
        <end position="107"/>
    </location>
</feature>
<dbReference type="InterPro" id="IPR046341">
    <property type="entry name" value="SET_dom_sf"/>
</dbReference>
<keyword evidence="5" id="KW-0862">Zinc</keyword>
<dbReference type="PANTHER" id="PTHR47772:SF13">
    <property type="entry name" value="GASTRULA ZINC FINGER PROTEIN XLCGF49.1-LIKE-RELATED"/>
    <property type="match status" value="1"/>
</dbReference>
<feature type="non-terminal residue" evidence="13">
    <location>
        <position position="1187"/>
    </location>
</feature>
<feature type="domain" description="C2H2-type" evidence="11">
    <location>
        <begin position="953"/>
        <end position="981"/>
    </location>
</feature>
<feature type="region of interest" description="Disordered" evidence="10">
    <location>
        <begin position="1030"/>
        <end position="1077"/>
    </location>
</feature>
<dbReference type="GO" id="GO:0005634">
    <property type="term" value="C:nucleus"/>
    <property type="evidence" value="ECO:0007669"/>
    <property type="project" value="UniProtKB-SubCell"/>
</dbReference>
<keyword evidence="2" id="KW-0479">Metal-binding</keyword>
<dbReference type="GO" id="GO:0008757">
    <property type="term" value="F:S-adenosylmethionine-dependent methyltransferase activity"/>
    <property type="evidence" value="ECO:0007669"/>
    <property type="project" value="UniProtKB-ARBA"/>
</dbReference>
<keyword evidence="8" id="KW-0539">Nucleus</keyword>
<dbReference type="Gene3D" id="2.170.270.10">
    <property type="entry name" value="SET domain"/>
    <property type="match status" value="1"/>
</dbReference>
<dbReference type="PANTHER" id="PTHR47772">
    <property type="entry name" value="ZINC FINGER PROTEIN 200"/>
    <property type="match status" value="1"/>
</dbReference>
<dbReference type="PROSITE" id="PS50157">
    <property type="entry name" value="ZINC_FINGER_C2H2_2"/>
    <property type="match status" value="9"/>
</dbReference>
<keyword evidence="7" id="KW-0804">Transcription</keyword>
<evidence type="ECO:0000256" key="3">
    <source>
        <dbReference type="ARBA" id="ARBA00022737"/>
    </source>
</evidence>
<keyword evidence="6" id="KW-0805">Transcription regulation</keyword>
<feature type="domain" description="SET" evidence="12">
    <location>
        <begin position="353"/>
        <end position="469"/>
    </location>
</feature>
<dbReference type="GO" id="GO:0008170">
    <property type="term" value="F:N-methyltransferase activity"/>
    <property type="evidence" value="ECO:0007669"/>
    <property type="project" value="UniProtKB-ARBA"/>
</dbReference>
<feature type="domain" description="C2H2-type" evidence="11">
    <location>
        <begin position="908"/>
        <end position="931"/>
    </location>
</feature>
<feature type="compositionally biased region" description="Low complexity" evidence="10">
    <location>
        <begin position="234"/>
        <end position="244"/>
    </location>
</feature>
<dbReference type="GO" id="GO:0008276">
    <property type="term" value="F:protein methyltransferase activity"/>
    <property type="evidence" value="ECO:0007669"/>
    <property type="project" value="UniProtKB-ARBA"/>
</dbReference>
<evidence type="ECO:0000256" key="2">
    <source>
        <dbReference type="ARBA" id="ARBA00022723"/>
    </source>
</evidence>
<evidence type="ECO:0000256" key="4">
    <source>
        <dbReference type="ARBA" id="ARBA00022771"/>
    </source>
</evidence>
<feature type="region of interest" description="Disordered" evidence="10">
    <location>
        <begin position="73"/>
        <end position="114"/>
    </location>
</feature>
<dbReference type="InterPro" id="IPR050636">
    <property type="entry name" value="C2H2-ZF_domain-containing"/>
</dbReference>
<proteinExistence type="predicted"/>
<protein>
    <submittedName>
        <fullName evidence="13">Uncharacterized protein</fullName>
    </submittedName>
</protein>
<dbReference type="AlphaFoldDB" id="A0A0K2TIV7"/>
<comment type="subcellular location">
    <subcellularLocation>
        <location evidence="1">Nucleus</location>
    </subcellularLocation>
</comment>
<feature type="domain" description="C2H2-type" evidence="11">
    <location>
        <begin position="551"/>
        <end position="580"/>
    </location>
</feature>
<feature type="compositionally biased region" description="Low complexity" evidence="10">
    <location>
        <begin position="1"/>
        <end position="24"/>
    </location>
</feature>
<sequence>MDSDPNNNPSQSEASSSPEPSTSEDAVPSRGEEEEEDYFEDETLHGEISNPPSPLGGRIGIVHGRYSGSELEVISSSTSVERRPPSSLQEEPLIDSTVDSSGMSTLSAPRPPLAEEEYLCQSSSFFPPVSTSSRSLPAGLNDAISTTTSSSGREEEYQVRKRCHPHFNEESNGISSSCNNDHPIPSTSSGLSNQDESLHIGQAFSGIPQSFLLMSPRHPPPPTSQNGNHGPVTSSHSSILESLSGPLSKRLRTLHNLQQRHQDEPSSSPPSQNEEPAQSSSQNVDSSGPSHSSSADDPSSSNNEDDPIPGTSSYGTQQTFSVTVEAPYPTASSLSHLTWNQGGLSKARASLPEDLLFLKSEEEGVFAKKEITQGYRFGPVEGKRVKPLARESDKILLLIHKSTPQKDDKFAGSRIVDVSNEDQSNWLRFVRQASTFSEQNLCLSQHEEELYFSSTKVISPDEELKVWYSEEYARVRKLPLLEPESPELENNSIDQNNKKDSESEGEESWPCFECHIKCVSSQALQKHLNETHKMKSNAPHHRKRLTSCRQFKCYVCSRIFHKLYNLCVHLAIFHHSRDRRRKGEICKTCNLKYAHPGIVDCGMQLITKNCIPIQTAKKTYECSVCGLHFNHGLISDLHALNHSSSGEKSIEGFASGSKWRDLICPLCHVGYNSFSELVHHSTIHGFKSDEKENIANNIPTRSPAAQNCEKHPENDINCHSCNKSLLNTTEHLQKRVISHKIEDSKPIVCSECGKIFLTTNGYICHYKIHSAAKRSYDCPICGEIFDQVIQIKEHVHVHRINNQYTCPHCSKVFSEYALIRKHIRAFHSEKKFSCPHCDKCFTGADKLKVHLVKHSDVREFSCNQCGKQFKRKDKLKEHAKRMHPRIDDVQKPNNSLKISSVDYNCFIYKCHKCKLGFKRRGMLVNHLANRHPDISLQSVPELNLPILKTTRDYFCQYCNKVYKSSSKRKSHILKNHPGLELPVSVRDQAAVLQISDNCGDDPTFSAMVGSVTSQPHKCEYCHKQYASKPKLLQHHRKKHSEIKSPPSTQKSVDAKSSSTSPPSTSNENPPNNTSSQSELVEFRMDTGRVINFKSLEPPQQQPQQQPDTYHVSAAGVAFVPFMPKSEQPPNDKSGFVTINASALKTNHHLLVEGPSSLEPSHIEHLINSAQLTHVERSSSSSSSWMSS</sequence>
<feature type="compositionally biased region" description="Polar residues" evidence="10">
    <location>
        <begin position="170"/>
        <end position="195"/>
    </location>
</feature>
<reference evidence="13" key="1">
    <citation type="submission" date="2014-05" db="EMBL/GenBank/DDBJ databases">
        <authorList>
            <person name="Chronopoulou M."/>
        </authorList>
    </citation>
    <scope>NUCLEOTIDE SEQUENCE</scope>
    <source>
        <tissue evidence="13">Whole organism</tissue>
    </source>
</reference>
<feature type="compositionally biased region" description="Low complexity" evidence="10">
    <location>
        <begin position="265"/>
        <end position="302"/>
    </location>
</feature>
<dbReference type="InterPro" id="IPR001214">
    <property type="entry name" value="SET_dom"/>
</dbReference>
<feature type="region of interest" description="Disordered" evidence="10">
    <location>
        <begin position="1"/>
        <end position="61"/>
    </location>
</feature>
<evidence type="ECO:0000259" key="11">
    <source>
        <dbReference type="PROSITE" id="PS50157"/>
    </source>
</evidence>
<feature type="compositionally biased region" description="Acidic residues" evidence="10">
    <location>
        <begin position="32"/>
        <end position="41"/>
    </location>
</feature>
<evidence type="ECO:0000256" key="8">
    <source>
        <dbReference type="ARBA" id="ARBA00023242"/>
    </source>
</evidence>
<feature type="domain" description="C2H2-type" evidence="11">
    <location>
        <begin position="747"/>
        <end position="774"/>
    </location>
</feature>
<evidence type="ECO:0000256" key="10">
    <source>
        <dbReference type="SAM" id="MobiDB-lite"/>
    </source>
</evidence>
<name>A0A0K2TIV7_LEPSM</name>
<feature type="domain" description="C2H2-type" evidence="11">
    <location>
        <begin position="776"/>
        <end position="803"/>
    </location>
</feature>
<dbReference type="OrthoDB" id="3535323at2759"/>
<feature type="domain" description="C2H2-type" evidence="11">
    <location>
        <begin position="832"/>
        <end position="859"/>
    </location>
</feature>
<dbReference type="Gene3D" id="3.30.160.60">
    <property type="entry name" value="Classic Zinc Finger"/>
    <property type="match status" value="4"/>
</dbReference>
<dbReference type="PROSITE" id="PS00028">
    <property type="entry name" value="ZINC_FINGER_C2H2_1"/>
    <property type="match status" value="12"/>
</dbReference>
<evidence type="ECO:0000259" key="12">
    <source>
        <dbReference type="PROSITE" id="PS50280"/>
    </source>
</evidence>
<evidence type="ECO:0000256" key="9">
    <source>
        <dbReference type="PROSITE-ProRule" id="PRU00042"/>
    </source>
</evidence>
<feature type="compositionally biased region" description="Basic residues" evidence="10">
    <location>
        <begin position="1031"/>
        <end position="1040"/>
    </location>
</feature>
<feature type="compositionally biased region" description="Polar residues" evidence="10">
    <location>
        <begin position="224"/>
        <end position="233"/>
    </location>
</feature>
<feature type="compositionally biased region" description="Polar residues" evidence="10">
    <location>
        <begin position="1045"/>
        <end position="1055"/>
    </location>
</feature>
<evidence type="ECO:0000256" key="1">
    <source>
        <dbReference type="ARBA" id="ARBA00004123"/>
    </source>
</evidence>
<keyword evidence="3" id="KW-0677">Repeat</keyword>
<dbReference type="InterPro" id="IPR013087">
    <property type="entry name" value="Znf_C2H2_type"/>
</dbReference>
<dbReference type="InterPro" id="IPR036236">
    <property type="entry name" value="Znf_C2H2_sf"/>
</dbReference>
<feature type="domain" description="C2H2-type" evidence="11">
    <location>
        <begin position="860"/>
        <end position="883"/>
    </location>
</feature>
<evidence type="ECO:0000256" key="6">
    <source>
        <dbReference type="ARBA" id="ARBA00023015"/>
    </source>
</evidence>
<dbReference type="Pfam" id="PF21549">
    <property type="entry name" value="PRDM2_PR"/>
    <property type="match status" value="1"/>
</dbReference>
<dbReference type="Pfam" id="PF00096">
    <property type="entry name" value="zf-C2H2"/>
    <property type="match status" value="3"/>
</dbReference>
<feature type="domain" description="C2H2-type" evidence="11">
    <location>
        <begin position="804"/>
        <end position="832"/>
    </location>
</feature>
<feature type="region of interest" description="Disordered" evidence="10">
    <location>
        <begin position="129"/>
        <end position="323"/>
    </location>
</feature>
<dbReference type="EMBL" id="HACA01008399">
    <property type="protein sequence ID" value="CDW25760.1"/>
    <property type="molecule type" value="Transcribed_RNA"/>
</dbReference>
<feature type="compositionally biased region" description="Low complexity" evidence="10">
    <location>
        <begin position="1056"/>
        <end position="1077"/>
    </location>
</feature>
<dbReference type="SUPFAM" id="SSF57667">
    <property type="entry name" value="beta-beta-alpha zinc fingers"/>
    <property type="match status" value="3"/>
</dbReference>